<dbReference type="FunFam" id="3.30.300.20:FF:000005">
    <property type="entry name" value="Transcription termination/antitermination protein NusA"/>
    <property type="match status" value="1"/>
</dbReference>
<protein>
    <recommendedName>
        <fullName evidence="7">Transcription termination/antitermination protein NusA</fullName>
    </recommendedName>
</protein>
<dbReference type="SMART" id="SM00316">
    <property type="entry name" value="S1"/>
    <property type="match status" value="1"/>
</dbReference>
<dbReference type="InterPro" id="IPR010213">
    <property type="entry name" value="TF_NusA"/>
</dbReference>
<dbReference type="EMBL" id="MEVK01000026">
    <property type="protein sequence ID" value="OGC58977.1"/>
    <property type="molecule type" value="Genomic_DNA"/>
</dbReference>
<evidence type="ECO:0000256" key="8">
    <source>
        <dbReference type="SAM" id="MobiDB-lite"/>
    </source>
</evidence>
<dbReference type="SUPFAM" id="SSF69705">
    <property type="entry name" value="Transcription factor NusA, N-terminal domain"/>
    <property type="match status" value="1"/>
</dbReference>
<dbReference type="SUPFAM" id="SSF54814">
    <property type="entry name" value="Prokaryotic type KH domain (KH-domain type II)"/>
    <property type="match status" value="2"/>
</dbReference>
<evidence type="ECO:0000256" key="6">
    <source>
        <dbReference type="ARBA" id="ARBA00023163"/>
    </source>
</evidence>
<dbReference type="PROSITE" id="PS50126">
    <property type="entry name" value="S1"/>
    <property type="match status" value="1"/>
</dbReference>
<dbReference type="GO" id="GO:0005829">
    <property type="term" value="C:cytosol"/>
    <property type="evidence" value="ECO:0007669"/>
    <property type="project" value="TreeGrafter"/>
</dbReference>
<dbReference type="AlphaFoldDB" id="A0A1F4VP53"/>
<dbReference type="GO" id="GO:0006353">
    <property type="term" value="P:DNA-templated transcription termination"/>
    <property type="evidence" value="ECO:0007669"/>
    <property type="project" value="UniProtKB-UniRule"/>
</dbReference>
<feature type="compositionally biased region" description="Basic and acidic residues" evidence="8">
    <location>
        <begin position="352"/>
        <end position="374"/>
    </location>
</feature>
<evidence type="ECO:0000256" key="7">
    <source>
        <dbReference type="HAMAP-Rule" id="MF_00945"/>
    </source>
</evidence>
<keyword evidence="5 7" id="KW-0805">Transcription regulation</keyword>
<dbReference type="HAMAP" id="MF_00945_B">
    <property type="entry name" value="NusA_B"/>
    <property type="match status" value="1"/>
</dbReference>
<dbReference type="Gene3D" id="3.30.1480.10">
    <property type="entry name" value="NusA, N-terminal domain"/>
    <property type="match status" value="1"/>
</dbReference>
<dbReference type="Proteomes" id="UP000178964">
    <property type="component" value="Unassembled WGS sequence"/>
</dbReference>
<evidence type="ECO:0000256" key="1">
    <source>
        <dbReference type="ARBA" id="ARBA00022472"/>
    </source>
</evidence>
<keyword evidence="1 7" id="KW-0806">Transcription termination</keyword>
<dbReference type="InterPro" id="IPR015946">
    <property type="entry name" value="KH_dom-like_a/b"/>
</dbReference>
<gene>
    <name evidence="7" type="primary">nusA</name>
    <name evidence="10" type="ORF">A3A70_02285</name>
</gene>
<dbReference type="PANTHER" id="PTHR22648:SF0">
    <property type="entry name" value="TRANSCRIPTION TERMINATION_ANTITERMINATION PROTEIN NUSA"/>
    <property type="match status" value="1"/>
</dbReference>
<dbReference type="FunFam" id="3.30.300.20:FF:000002">
    <property type="entry name" value="Transcription termination/antitermination protein NusA"/>
    <property type="match status" value="1"/>
</dbReference>
<comment type="similarity">
    <text evidence="7">Belongs to the NusA family.</text>
</comment>
<dbReference type="PROSITE" id="PS50084">
    <property type="entry name" value="KH_TYPE_1"/>
    <property type="match status" value="1"/>
</dbReference>
<dbReference type="NCBIfam" id="TIGR01953">
    <property type="entry name" value="NusA"/>
    <property type="match status" value="1"/>
</dbReference>
<name>A0A1F4VP53_UNCKA</name>
<dbReference type="InterPro" id="IPR025249">
    <property type="entry name" value="TF_NusA_KH_1st"/>
</dbReference>
<dbReference type="InterPro" id="IPR012340">
    <property type="entry name" value="NA-bd_OB-fold"/>
</dbReference>
<dbReference type="InterPro" id="IPR013735">
    <property type="entry name" value="TF_NusA_N"/>
</dbReference>
<dbReference type="SMART" id="SM00322">
    <property type="entry name" value="KH"/>
    <property type="match status" value="2"/>
</dbReference>
<dbReference type="Pfam" id="PF26594">
    <property type="entry name" value="KH_NusA_2nd"/>
    <property type="match status" value="1"/>
</dbReference>
<dbReference type="GO" id="GO:0003723">
    <property type="term" value="F:RNA binding"/>
    <property type="evidence" value="ECO:0007669"/>
    <property type="project" value="UniProtKB-UniRule"/>
</dbReference>
<dbReference type="Pfam" id="PF08529">
    <property type="entry name" value="NusA_N"/>
    <property type="match status" value="2"/>
</dbReference>
<dbReference type="CDD" id="cd22529">
    <property type="entry name" value="KH-II_NusA_rpt2"/>
    <property type="match status" value="1"/>
</dbReference>
<dbReference type="STRING" id="1802627.A3A70_02285"/>
<sequence>MIQSDFASSIQQIANERGIPAESILETIKAAMISAYRKEYEDETTEDITVELDSDSGEFRLFKEGADVTPSGFGRIAAQTAKQVILQRINETEREVVIEEYRHKVGTVVSGQVFRIERGNVIVEMGKAQAVMPPSEQIPGEHYHQGKRIRALLLAIREGEHGAEVLLSRSHADFVRGLFALEVPEISSGTVVIDSIAREAGLRSKVSVHSTQDKVDPVGSCVGQKGVRVQSIMEELGEERVDIIPWDKEIITYIANSLSPAKVKSVTTNEKEMSAQVEVAEDQLSLAIGKGGQNVRLAAKLTGWKIDIKGAEMLTDPAPTDVPEEEGETEKPKKKVVKKTATKKATTKKTTAKKETKVAKPKAVKELVKDDTAQ</sequence>
<dbReference type="GO" id="GO:0003700">
    <property type="term" value="F:DNA-binding transcription factor activity"/>
    <property type="evidence" value="ECO:0007669"/>
    <property type="project" value="InterPro"/>
</dbReference>
<dbReference type="SUPFAM" id="SSF50249">
    <property type="entry name" value="Nucleic acid-binding proteins"/>
    <property type="match status" value="1"/>
</dbReference>
<comment type="function">
    <text evidence="7">Participates in both transcription termination and antitermination.</text>
</comment>
<organism evidence="10 11">
    <name type="scientific">candidate division WWE3 bacterium RIFCSPLOWO2_01_FULL_42_11</name>
    <dbReference type="NCBI Taxonomy" id="1802627"/>
    <lineage>
        <taxon>Bacteria</taxon>
        <taxon>Katanobacteria</taxon>
    </lineage>
</organism>
<dbReference type="Gene3D" id="3.30.300.20">
    <property type="match status" value="2"/>
</dbReference>
<reference evidence="10 11" key="1">
    <citation type="journal article" date="2016" name="Nat. Commun.">
        <title>Thousands of microbial genomes shed light on interconnected biogeochemical processes in an aquifer system.</title>
        <authorList>
            <person name="Anantharaman K."/>
            <person name="Brown C.T."/>
            <person name="Hug L.A."/>
            <person name="Sharon I."/>
            <person name="Castelle C.J."/>
            <person name="Probst A.J."/>
            <person name="Thomas B.C."/>
            <person name="Singh A."/>
            <person name="Wilkins M.J."/>
            <person name="Karaoz U."/>
            <person name="Brodie E.L."/>
            <person name="Williams K.H."/>
            <person name="Hubbard S.S."/>
            <person name="Banfield J.F."/>
        </authorList>
    </citation>
    <scope>NUCLEOTIDE SEQUENCE [LARGE SCALE GENOMIC DNA]</scope>
</reference>
<evidence type="ECO:0000313" key="10">
    <source>
        <dbReference type="EMBL" id="OGC58977.1"/>
    </source>
</evidence>
<dbReference type="Pfam" id="PF13184">
    <property type="entry name" value="KH_NusA_1st"/>
    <property type="match status" value="1"/>
</dbReference>
<evidence type="ECO:0000256" key="3">
    <source>
        <dbReference type="ARBA" id="ARBA00022814"/>
    </source>
</evidence>
<proteinExistence type="inferred from homology"/>
<dbReference type="Pfam" id="PF00575">
    <property type="entry name" value="S1"/>
    <property type="match status" value="1"/>
</dbReference>
<evidence type="ECO:0000313" key="11">
    <source>
        <dbReference type="Proteomes" id="UP000178964"/>
    </source>
</evidence>
<feature type="region of interest" description="Disordered" evidence="8">
    <location>
        <begin position="315"/>
        <end position="374"/>
    </location>
</feature>
<evidence type="ECO:0000256" key="5">
    <source>
        <dbReference type="ARBA" id="ARBA00023015"/>
    </source>
</evidence>
<dbReference type="InterPro" id="IPR003029">
    <property type="entry name" value="S1_domain"/>
</dbReference>
<comment type="subunit">
    <text evidence="7">Monomer. Binds directly to the core enzyme of the DNA-dependent RNA polymerase and to nascent RNA.</text>
</comment>
<comment type="subcellular location">
    <subcellularLocation>
        <location evidence="7">Cytoplasm</location>
    </subcellularLocation>
</comment>
<evidence type="ECO:0000259" key="9">
    <source>
        <dbReference type="PROSITE" id="PS50126"/>
    </source>
</evidence>
<keyword evidence="4 7" id="KW-0694">RNA-binding</keyword>
<dbReference type="InterPro" id="IPR036555">
    <property type="entry name" value="NusA_N_sf"/>
</dbReference>
<evidence type="ECO:0000256" key="4">
    <source>
        <dbReference type="ARBA" id="ARBA00022884"/>
    </source>
</evidence>
<accession>A0A1F4VP53</accession>
<dbReference type="CDD" id="cd04455">
    <property type="entry name" value="S1_NusA"/>
    <property type="match status" value="1"/>
</dbReference>
<dbReference type="CDD" id="cd02134">
    <property type="entry name" value="KH-II_NusA_rpt1"/>
    <property type="match status" value="1"/>
</dbReference>
<dbReference type="GO" id="GO:0031564">
    <property type="term" value="P:transcription antitermination"/>
    <property type="evidence" value="ECO:0007669"/>
    <property type="project" value="UniProtKB-UniRule"/>
</dbReference>
<dbReference type="InterPro" id="IPR030842">
    <property type="entry name" value="TF_NusA_bacterial"/>
</dbReference>
<feature type="compositionally biased region" description="Basic residues" evidence="8">
    <location>
        <begin position="332"/>
        <end position="351"/>
    </location>
</feature>
<dbReference type="PANTHER" id="PTHR22648">
    <property type="entry name" value="TRANSCRIPTION TERMINATION FACTOR NUSA"/>
    <property type="match status" value="1"/>
</dbReference>
<comment type="caution">
    <text evidence="10">The sequence shown here is derived from an EMBL/GenBank/DDBJ whole genome shotgun (WGS) entry which is preliminary data.</text>
</comment>
<keyword evidence="3 7" id="KW-0889">Transcription antitermination</keyword>
<dbReference type="Gene3D" id="2.40.50.140">
    <property type="entry name" value="Nucleic acid-binding proteins"/>
    <property type="match status" value="1"/>
</dbReference>
<dbReference type="InterPro" id="IPR004087">
    <property type="entry name" value="KH_dom"/>
</dbReference>
<evidence type="ECO:0000256" key="2">
    <source>
        <dbReference type="ARBA" id="ARBA00022490"/>
    </source>
</evidence>
<keyword evidence="2 7" id="KW-0963">Cytoplasm</keyword>
<feature type="domain" description="S1 motif" evidence="9">
    <location>
        <begin position="106"/>
        <end position="170"/>
    </location>
</feature>
<keyword evidence="6 7" id="KW-0804">Transcription</keyword>
<dbReference type="InterPro" id="IPR058582">
    <property type="entry name" value="KH_NusA_2nd"/>
</dbReference>
<dbReference type="InterPro" id="IPR009019">
    <property type="entry name" value="KH_sf_prok-type"/>
</dbReference>